<dbReference type="PANTHER" id="PTHR30055">
    <property type="entry name" value="HTH-TYPE TRANSCRIPTIONAL REGULATOR RUTR"/>
    <property type="match status" value="1"/>
</dbReference>
<feature type="DNA-binding region" description="H-T-H motif" evidence="4">
    <location>
        <begin position="41"/>
        <end position="60"/>
    </location>
</feature>
<dbReference type="PROSITE" id="PS50977">
    <property type="entry name" value="HTH_TETR_2"/>
    <property type="match status" value="1"/>
</dbReference>
<dbReference type="Gene3D" id="1.10.357.10">
    <property type="entry name" value="Tetracycline Repressor, domain 2"/>
    <property type="match status" value="1"/>
</dbReference>
<dbReference type="EMBL" id="JACCFS010000001">
    <property type="protein sequence ID" value="NYJ35060.1"/>
    <property type="molecule type" value="Genomic_DNA"/>
</dbReference>
<sequence>MTSDTKSPGSARPGGRTARNTAAVLRATLDELGEHGYGALTVERVAARSGVHKATVYRRWGGVDGLLSAALEWSTTHEWEPARTGDLRADLVDLAETVVRGFTDAPERDVSAASVAAAFASPEVAAALRVFMADRHARAAVVVTDAIERGEVPEDTDVHEVVRAAVAPVYYRLFVSREPVTESDVRRAAGLAADAAARGAFRNAATPSRPA</sequence>
<evidence type="ECO:0000313" key="8">
    <source>
        <dbReference type="Proteomes" id="UP000572051"/>
    </source>
</evidence>
<evidence type="ECO:0000256" key="3">
    <source>
        <dbReference type="ARBA" id="ARBA00023163"/>
    </source>
</evidence>
<evidence type="ECO:0000259" key="6">
    <source>
        <dbReference type="PROSITE" id="PS50977"/>
    </source>
</evidence>
<dbReference type="Gene3D" id="1.10.10.60">
    <property type="entry name" value="Homeodomain-like"/>
    <property type="match status" value="1"/>
</dbReference>
<dbReference type="Proteomes" id="UP000572051">
    <property type="component" value="Unassembled WGS sequence"/>
</dbReference>
<protein>
    <submittedName>
        <fullName evidence="7">AcrR family transcriptional regulator</fullName>
    </submittedName>
</protein>
<dbReference type="SUPFAM" id="SSF46689">
    <property type="entry name" value="Homeodomain-like"/>
    <property type="match status" value="1"/>
</dbReference>
<dbReference type="InterPro" id="IPR009057">
    <property type="entry name" value="Homeodomain-like_sf"/>
</dbReference>
<name>A0A7Z0EMX1_9ACTN</name>
<evidence type="ECO:0000256" key="2">
    <source>
        <dbReference type="ARBA" id="ARBA00023125"/>
    </source>
</evidence>
<dbReference type="PANTHER" id="PTHR30055:SF148">
    <property type="entry name" value="TETR-FAMILY TRANSCRIPTIONAL REGULATOR"/>
    <property type="match status" value="1"/>
</dbReference>
<feature type="region of interest" description="Disordered" evidence="5">
    <location>
        <begin position="1"/>
        <end position="20"/>
    </location>
</feature>
<keyword evidence="1" id="KW-0805">Transcription regulation</keyword>
<evidence type="ECO:0000256" key="5">
    <source>
        <dbReference type="SAM" id="MobiDB-lite"/>
    </source>
</evidence>
<evidence type="ECO:0000313" key="7">
    <source>
        <dbReference type="EMBL" id="NYJ35060.1"/>
    </source>
</evidence>
<keyword evidence="8" id="KW-1185">Reference proteome</keyword>
<keyword evidence="3" id="KW-0804">Transcription</keyword>
<evidence type="ECO:0000256" key="1">
    <source>
        <dbReference type="ARBA" id="ARBA00023015"/>
    </source>
</evidence>
<keyword evidence="2 4" id="KW-0238">DNA-binding</keyword>
<proteinExistence type="predicted"/>
<dbReference type="GO" id="GO:0000976">
    <property type="term" value="F:transcription cis-regulatory region binding"/>
    <property type="evidence" value="ECO:0007669"/>
    <property type="project" value="TreeGrafter"/>
</dbReference>
<dbReference type="GO" id="GO:0003700">
    <property type="term" value="F:DNA-binding transcription factor activity"/>
    <property type="evidence" value="ECO:0007669"/>
    <property type="project" value="TreeGrafter"/>
</dbReference>
<dbReference type="AlphaFoldDB" id="A0A7Z0EMX1"/>
<dbReference type="InterPro" id="IPR036271">
    <property type="entry name" value="Tet_transcr_reg_TetR-rel_C_sf"/>
</dbReference>
<dbReference type="InterPro" id="IPR050109">
    <property type="entry name" value="HTH-type_TetR-like_transc_reg"/>
</dbReference>
<dbReference type="Pfam" id="PF00440">
    <property type="entry name" value="TetR_N"/>
    <property type="match status" value="1"/>
</dbReference>
<organism evidence="7 8">
    <name type="scientific">Nocardiopsis aegyptia</name>
    <dbReference type="NCBI Taxonomy" id="220378"/>
    <lineage>
        <taxon>Bacteria</taxon>
        <taxon>Bacillati</taxon>
        <taxon>Actinomycetota</taxon>
        <taxon>Actinomycetes</taxon>
        <taxon>Streptosporangiales</taxon>
        <taxon>Nocardiopsidaceae</taxon>
        <taxon>Nocardiopsis</taxon>
    </lineage>
</organism>
<dbReference type="RefSeq" id="WP_179824008.1">
    <property type="nucleotide sequence ID" value="NZ_JACCFS010000001.1"/>
</dbReference>
<accession>A0A7Z0EMX1</accession>
<dbReference type="SUPFAM" id="SSF48498">
    <property type="entry name" value="Tetracyclin repressor-like, C-terminal domain"/>
    <property type="match status" value="1"/>
</dbReference>
<dbReference type="InterPro" id="IPR011075">
    <property type="entry name" value="TetR_C"/>
</dbReference>
<evidence type="ECO:0000256" key="4">
    <source>
        <dbReference type="PROSITE-ProRule" id="PRU00335"/>
    </source>
</evidence>
<comment type="caution">
    <text evidence="7">The sequence shown here is derived from an EMBL/GenBank/DDBJ whole genome shotgun (WGS) entry which is preliminary data.</text>
</comment>
<dbReference type="InterPro" id="IPR001647">
    <property type="entry name" value="HTH_TetR"/>
</dbReference>
<dbReference type="Pfam" id="PF16859">
    <property type="entry name" value="TetR_C_11"/>
    <property type="match status" value="1"/>
</dbReference>
<reference evidence="7 8" key="1">
    <citation type="submission" date="2020-07" db="EMBL/GenBank/DDBJ databases">
        <title>Sequencing the genomes of 1000 actinobacteria strains.</title>
        <authorList>
            <person name="Klenk H.-P."/>
        </authorList>
    </citation>
    <scope>NUCLEOTIDE SEQUENCE [LARGE SCALE GENOMIC DNA]</scope>
    <source>
        <strain evidence="7 8">DSM 44442</strain>
    </source>
</reference>
<feature type="domain" description="HTH tetR-type" evidence="6">
    <location>
        <begin position="18"/>
        <end position="78"/>
    </location>
</feature>
<gene>
    <name evidence="7" type="ORF">HNR10_002941</name>
</gene>